<dbReference type="PANTHER" id="PTHR42879:SF6">
    <property type="entry name" value="NADPH-DEPENDENT REDUCTASE BACG"/>
    <property type="match status" value="1"/>
</dbReference>
<gene>
    <name evidence="2" type="ORF">EET67_20305</name>
</gene>
<dbReference type="Gene3D" id="3.40.50.720">
    <property type="entry name" value="NAD(P)-binding Rossmann-like Domain"/>
    <property type="match status" value="1"/>
</dbReference>
<dbReference type="SUPFAM" id="SSF51735">
    <property type="entry name" value="NAD(P)-binding Rossmann-fold domains"/>
    <property type="match status" value="1"/>
</dbReference>
<dbReference type="EMBL" id="RKST01000026">
    <property type="protein sequence ID" value="RUM96014.1"/>
    <property type="molecule type" value="Genomic_DNA"/>
</dbReference>
<dbReference type="InterPro" id="IPR036291">
    <property type="entry name" value="NAD(P)-bd_dom_sf"/>
</dbReference>
<comment type="caution">
    <text evidence="2">The sequence shown here is derived from an EMBL/GenBank/DDBJ whole genome shotgun (WGS) entry which is preliminary data.</text>
</comment>
<evidence type="ECO:0000313" key="2">
    <source>
        <dbReference type="EMBL" id="RUM96014.1"/>
    </source>
</evidence>
<proteinExistence type="inferred from homology"/>
<reference evidence="2 3" key="1">
    <citation type="submission" date="2018-11" db="EMBL/GenBank/DDBJ databases">
        <title>Pseudaminobacter arsenicus sp. nov., an arsenic-resistant bacterium isolated from arsenic-rich aquifers.</title>
        <authorList>
            <person name="Mu Y."/>
        </authorList>
    </citation>
    <scope>NUCLEOTIDE SEQUENCE [LARGE SCALE GENOMIC DNA]</scope>
    <source>
        <strain evidence="2 3">CB3</strain>
    </source>
</reference>
<dbReference type="Proteomes" id="UP000281647">
    <property type="component" value="Unassembled WGS sequence"/>
</dbReference>
<dbReference type="InterPro" id="IPR050259">
    <property type="entry name" value="SDR"/>
</dbReference>
<dbReference type="PANTHER" id="PTHR42879">
    <property type="entry name" value="3-OXOACYL-(ACYL-CARRIER-PROTEIN) REDUCTASE"/>
    <property type="match status" value="1"/>
</dbReference>
<dbReference type="OrthoDB" id="9793325at2"/>
<keyword evidence="3" id="KW-1185">Reference proteome</keyword>
<dbReference type="InterPro" id="IPR002347">
    <property type="entry name" value="SDR_fam"/>
</dbReference>
<evidence type="ECO:0000313" key="3">
    <source>
        <dbReference type="Proteomes" id="UP000281647"/>
    </source>
</evidence>
<accession>A0A432V1C0</accession>
<name>A0A432V1C0_9HYPH</name>
<protein>
    <submittedName>
        <fullName evidence="2">SDR family oxidoreductase</fullName>
    </submittedName>
</protein>
<dbReference type="RefSeq" id="WP_128625440.1">
    <property type="nucleotide sequence ID" value="NZ_ML133513.1"/>
</dbReference>
<dbReference type="PRINTS" id="PR00081">
    <property type="entry name" value="GDHRDH"/>
</dbReference>
<dbReference type="AlphaFoldDB" id="A0A432V1C0"/>
<dbReference type="Pfam" id="PF13561">
    <property type="entry name" value="adh_short_C2"/>
    <property type="match status" value="1"/>
</dbReference>
<organism evidence="2 3">
    <name type="scientific">Borborobacter arsenicus</name>
    <dbReference type="NCBI Taxonomy" id="1851146"/>
    <lineage>
        <taxon>Bacteria</taxon>
        <taxon>Pseudomonadati</taxon>
        <taxon>Pseudomonadota</taxon>
        <taxon>Alphaproteobacteria</taxon>
        <taxon>Hyphomicrobiales</taxon>
        <taxon>Phyllobacteriaceae</taxon>
        <taxon>Borborobacter</taxon>
    </lineage>
</organism>
<sequence>MDLGIRGRKALVLGGTQGLGHGIARAVAAEGVSVLIVGRNLERVQTVAAELAKSTGALVQGHAADLADPLAAADIAAAADRFGEVDILVNNGGGPAPGPVTAVDSGAWRKAFDTMVVSLVDLTNALLPGMRKRQWGRVLTIVSSGVEQPIPYLGVSNALRLSLRGWSKSLSNEVARDGVTVNCIAPGRISSDRVAQLDALAAQRSGKTVAEIAAEFSEAIPAGRYGRIEEFAAMATFLVSEQASYVTGSTIRVDGGFIRGI</sequence>
<evidence type="ECO:0000256" key="1">
    <source>
        <dbReference type="ARBA" id="ARBA00006484"/>
    </source>
</evidence>
<comment type="similarity">
    <text evidence="1">Belongs to the short-chain dehydrogenases/reductases (SDR) family.</text>
</comment>